<sequence length="75" mass="8592">MKSKIELSKEKQDVIKGLIKEFFLEERDEEIGDLAAILLMEFILQEVGPVIYNQAIGDCIKSMTEKVDELYGLEI</sequence>
<dbReference type="Proteomes" id="UP000683246">
    <property type="component" value="Chromosome"/>
</dbReference>
<dbReference type="AlphaFoldDB" id="A0A8J8SHK6"/>
<proteinExistence type="predicted"/>
<dbReference type="EMBL" id="CP058649">
    <property type="protein sequence ID" value="QUI23950.1"/>
    <property type="molecule type" value="Genomic_DNA"/>
</dbReference>
<keyword evidence="2" id="KW-1185">Reference proteome</keyword>
<name>A0A8J8SHK6_9FIRM</name>
<organism evidence="1 2">
    <name type="scientific">Vallitalea pronyensis</name>
    <dbReference type="NCBI Taxonomy" id="1348613"/>
    <lineage>
        <taxon>Bacteria</taxon>
        <taxon>Bacillati</taxon>
        <taxon>Bacillota</taxon>
        <taxon>Clostridia</taxon>
        <taxon>Lachnospirales</taxon>
        <taxon>Vallitaleaceae</taxon>
        <taxon>Vallitalea</taxon>
    </lineage>
</organism>
<protein>
    <submittedName>
        <fullName evidence="1">DUF2164 domain-containing protein</fullName>
    </submittedName>
</protein>
<dbReference type="KEGG" id="vpy:HZI73_17350"/>
<dbReference type="InterPro" id="IPR018680">
    <property type="entry name" value="DUF2164"/>
</dbReference>
<dbReference type="RefSeq" id="WP_212694640.1">
    <property type="nucleotide sequence ID" value="NZ_CP058649.1"/>
</dbReference>
<evidence type="ECO:0000313" key="2">
    <source>
        <dbReference type="Proteomes" id="UP000683246"/>
    </source>
</evidence>
<reference evidence="1" key="1">
    <citation type="submission" date="2020-07" db="EMBL/GenBank/DDBJ databases">
        <title>Vallitalea pronyensis genome.</title>
        <authorList>
            <person name="Postec A."/>
        </authorList>
    </citation>
    <scope>NUCLEOTIDE SEQUENCE</scope>
    <source>
        <strain evidence="1">FatNI3</strain>
    </source>
</reference>
<dbReference type="Pfam" id="PF09932">
    <property type="entry name" value="DUF2164"/>
    <property type="match status" value="1"/>
</dbReference>
<gene>
    <name evidence="1" type="ORF">HZI73_17350</name>
</gene>
<accession>A0A8J8SHK6</accession>
<evidence type="ECO:0000313" key="1">
    <source>
        <dbReference type="EMBL" id="QUI23950.1"/>
    </source>
</evidence>